<keyword evidence="2" id="KW-1133">Transmembrane helix</keyword>
<dbReference type="PANTHER" id="PTHR23278">
    <property type="entry name" value="SIDESTEP PROTEIN"/>
    <property type="match status" value="1"/>
</dbReference>
<evidence type="ECO:0000313" key="5">
    <source>
        <dbReference type="EMBL" id="KAF8773368.1"/>
    </source>
</evidence>
<keyword evidence="2" id="KW-0812">Transmembrane</keyword>
<proteinExistence type="predicted"/>
<evidence type="ECO:0000256" key="1">
    <source>
        <dbReference type="SAM" id="MobiDB-lite"/>
    </source>
</evidence>
<comment type="caution">
    <text evidence="5">The sequence shown here is derived from an EMBL/GenBank/DDBJ whole genome shotgun (WGS) entry which is preliminary data.</text>
</comment>
<evidence type="ECO:0000259" key="3">
    <source>
        <dbReference type="PROSITE" id="PS50835"/>
    </source>
</evidence>
<dbReference type="EMBL" id="JABXBU010002227">
    <property type="protein sequence ID" value="KAF8773368.1"/>
    <property type="molecule type" value="Genomic_DNA"/>
</dbReference>
<sequence>MEQLFSNCLENTAHEVRFPPTKMVLTYSLIDVPQLNLRLGSKLRHSNIVEDMDVYFECNIRANPWVTETGWRFEGLDLHNNASAGIVLSNQSLVLQKVNRSHRGRYSCTAINNEGQGESNHVYLRVQYSPICRPDQETTFTAVINRPVQIQCEVEADMDDVNFRWEFNGTSPGGDVQVISVPGTTTKSVVNYTPRSESDFGTVYCWGTNNVGTQSNPCAFFVIPAEPPSEVQNCSAAEETETSFKVFCNASFDESNDLEEHFYVEIRELTTGELLQNFSLNFPEVAVRGLDPGTWYSVSVFATNEAGRSKPYLLEIHTLSRPATTNITGTGWNLESSPLIFIIGAGAGGLLLVVIIICCALKYRLSRRKSKDSLSGQVNEKSAHNSEKSGDSCSEGCTCSTREEEKIRENIPG</sequence>
<dbReference type="InterPro" id="IPR013783">
    <property type="entry name" value="Ig-like_fold"/>
</dbReference>
<dbReference type="SMART" id="SM00060">
    <property type="entry name" value="FN3"/>
    <property type="match status" value="1"/>
</dbReference>
<dbReference type="Proteomes" id="UP000807504">
    <property type="component" value="Unassembled WGS sequence"/>
</dbReference>
<dbReference type="SUPFAM" id="SSF48726">
    <property type="entry name" value="Immunoglobulin"/>
    <property type="match status" value="2"/>
</dbReference>
<feature type="domain" description="Ig-like" evidence="3">
    <location>
        <begin position="134"/>
        <end position="205"/>
    </location>
</feature>
<dbReference type="InterPro" id="IPR007110">
    <property type="entry name" value="Ig-like_dom"/>
</dbReference>
<dbReference type="InterPro" id="IPR003599">
    <property type="entry name" value="Ig_sub"/>
</dbReference>
<keyword evidence="2" id="KW-0472">Membrane</keyword>
<feature type="domain" description="Fibronectin type-III" evidence="4">
    <location>
        <begin position="227"/>
        <end position="323"/>
    </location>
</feature>
<dbReference type="Pfam" id="PF00041">
    <property type="entry name" value="fn3"/>
    <property type="match status" value="1"/>
</dbReference>
<reference evidence="5" key="2">
    <citation type="submission" date="2020-06" db="EMBL/GenBank/DDBJ databases">
        <authorList>
            <person name="Sheffer M."/>
        </authorList>
    </citation>
    <scope>NUCLEOTIDE SEQUENCE</scope>
</reference>
<dbReference type="SUPFAM" id="SSF49265">
    <property type="entry name" value="Fibronectin type III"/>
    <property type="match status" value="1"/>
</dbReference>
<evidence type="ECO:0000313" key="6">
    <source>
        <dbReference type="Proteomes" id="UP000807504"/>
    </source>
</evidence>
<feature type="compositionally biased region" description="Basic and acidic residues" evidence="1">
    <location>
        <begin position="381"/>
        <end position="390"/>
    </location>
</feature>
<feature type="transmembrane region" description="Helical" evidence="2">
    <location>
        <begin position="339"/>
        <end position="361"/>
    </location>
</feature>
<evidence type="ECO:0000259" key="4">
    <source>
        <dbReference type="PROSITE" id="PS50853"/>
    </source>
</evidence>
<dbReference type="PROSITE" id="PS50853">
    <property type="entry name" value="FN3"/>
    <property type="match status" value="1"/>
</dbReference>
<dbReference type="AlphaFoldDB" id="A0A8T0EIG2"/>
<reference evidence="5" key="1">
    <citation type="journal article" date="2020" name="bioRxiv">
        <title>Chromosome-level reference genome of the European wasp spider Argiope bruennichi: a resource for studies on range expansion and evolutionary adaptation.</title>
        <authorList>
            <person name="Sheffer M.M."/>
            <person name="Hoppe A."/>
            <person name="Krehenwinkel H."/>
            <person name="Uhl G."/>
            <person name="Kuss A.W."/>
            <person name="Jensen L."/>
            <person name="Jensen C."/>
            <person name="Gillespie R.G."/>
            <person name="Hoff K.J."/>
            <person name="Prost S."/>
        </authorList>
    </citation>
    <scope>NUCLEOTIDE SEQUENCE</scope>
</reference>
<dbReference type="SMART" id="SM00409">
    <property type="entry name" value="IG"/>
    <property type="match status" value="1"/>
</dbReference>
<dbReference type="PANTHER" id="PTHR23278:SF19">
    <property type="entry name" value="OBSCURIN"/>
    <property type="match status" value="1"/>
</dbReference>
<evidence type="ECO:0000256" key="2">
    <source>
        <dbReference type="SAM" id="Phobius"/>
    </source>
</evidence>
<name>A0A8T0EIG2_ARGBR</name>
<keyword evidence="6" id="KW-1185">Reference proteome</keyword>
<feature type="region of interest" description="Disordered" evidence="1">
    <location>
        <begin position="373"/>
        <end position="400"/>
    </location>
</feature>
<dbReference type="Gene3D" id="2.60.40.10">
    <property type="entry name" value="Immunoglobulins"/>
    <property type="match status" value="3"/>
</dbReference>
<feature type="compositionally biased region" description="Polar residues" evidence="1">
    <location>
        <begin position="391"/>
        <end position="400"/>
    </location>
</feature>
<protein>
    <submittedName>
        <fullName evidence="5">Neural cell adhesion molecule 2 like protein</fullName>
    </submittedName>
</protein>
<feature type="domain" description="Ig-like" evidence="3">
    <location>
        <begin position="33"/>
        <end position="125"/>
    </location>
</feature>
<dbReference type="InterPro" id="IPR036179">
    <property type="entry name" value="Ig-like_dom_sf"/>
</dbReference>
<dbReference type="Pfam" id="PF13927">
    <property type="entry name" value="Ig_3"/>
    <property type="match status" value="1"/>
</dbReference>
<gene>
    <name evidence="5" type="ORF">HNY73_016038</name>
</gene>
<organism evidence="5 6">
    <name type="scientific">Argiope bruennichi</name>
    <name type="common">Wasp spider</name>
    <name type="synonym">Aranea bruennichi</name>
    <dbReference type="NCBI Taxonomy" id="94029"/>
    <lineage>
        <taxon>Eukaryota</taxon>
        <taxon>Metazoa</taxon>
        <taxon>Ecdysozoa</taxon>
        <taxon>Arthropoda</taxon>
        <taxon>Chelicerata</taxon>
        <taxon>Arachnida</taxon>
        <taxon>Araneae</taxon>
        <taxon>Araneomorphae</taxon>
        <taxon>Entelegynae</taxon>
        <taxon>Araneoidea</taxon>
        <taxon>Araneidae</taxon>
        <taxon>Argiope</taxon>
    </lineage>
</organism>
<dbReference type="PROSITE" id="PS50835">
    <property type="entry name" value="IG_LIKE"/>
    <property type="match status" value="2"/>
</dbReference>
<dbReference type="CDD" id="cd00063">
    <property type="entry name" value="FN3"/>
    <property type="match status" value="1"/>
</dbReference>
<dbReference type="InterPro" id="IPR036116">
    <property type="entry name" value="FN3_sf"/>
</dbReference>
<accession>A0A8T0EIG2</accession>
<dbReference type="InterPro" id="IPR003961">
    <property type="entry name" value="FN3_dom"/>
</dbReference>